<feature type="region of interest" description="Disordered" evidence="1">
    <location>
        <begin position="1"/>
        <end position="77"/>
    </location>
</feature>
<feature type="compositionally biased region" description="Polar residues" evidence="1">
    <location>
        <begin position="511"/>
        <end position="525"/>
    </location>
</feature>
<feature type="compositionally biased region" description="Basic and acidic residues" evidence="1">
    <location>
        <begin position="605"/>
        <end position="616"/>
    </location>
</feature>
<accession>A0A438NB98</accession>
<dbReference type="Proteomes" id="UP000288859">
    <property type="component" value="Unassembled WGS sequence"/>
</dbReference>
<feature type="compositionally biased region" description="Basic and acidic residues" evidence="1">
    <location>
        <begin position="717"/>
        <end position="730"/>
    </location>
</feature>
<feature type="compositionally biased region" description="Basic residues" evidence="1">
    <location>
        <begin position="1"/>
        <end position="10"/>
    </location>
</feature>
<feature type="region of interest" description="Disordered" evidence="1">
    <location>
        <begin position="605"/>
        <end position="663"/>
    </location>
</feature>
<sequence length="749" mass="77563">MAPLRSSRHTRNQEHNQPLRNRAGVIDWDPTDGLPVRKWEQVTVKVNQDLTADPSDSSNQNQEHTDSDFPWPEQPLPHFFSQLPPHSQELLRRARLGHSNVKPPVWDRKTETWISGTEIDARNANLKTKNLSNNPDTPASDHEEENEEENNNEDLFDVDGAAPEKRRKLNAGLQERIFETKKWVQVPTAIAEKTSEPKYLADRRSGMESLYGGAYKATHGFGSLGLNPGAGSGAAAFDLGDGSGLGNAAGVLGGNAPPEPAPVRKNMPPRRKKKKKLGGPGRRKAVPAITGESNPAATQTASAEGVTGDSAAEAVDDSSQPGYSAAGDGGDGDGSGSDSEGEGSEEGEIDEGGKPTLENNPTAVGHSEVESMADAHADGTGLMTGVQEVSTTEAGPLVDKLVDLDLPQDTASVTPTQVTPSEIPLTADPMSTNMVMVPESASELDGLPQNSAQGPTITTDGNPPIEVGTSLANEVATSPQPPSLSESTSIPTHEPQPGPAATIPAPVPGSPISTLNEANAEQLSTPAMPGPAAEDVSLPAVFPVDATGVASSAAPTMDVTPSLTAADPVAEVIAPQPISEIATGSSQPDLPAVLPVVVGEVSEVKPDLEGGTRLEETSGPDVTPLDQSLDITSEHTPTTSTTGVVESVQPSAEPVDASGTSDVLAKDSFQPLQGTAPTATLTQSIADNDADTALNVGAGEAVEHLKDDGVSTVEGRSGPRGETETNKDAGLDLLGGLEKAVDLEAASDE</sequence>
<feature type="compositionally biased region" description="Polar residues" evidence="1">
    <location>
        <begin position="470"/>
        <end position="491"/>
    </location>
</feature>
<feature type="region of interest" description="Disordered" evidence="1">
    <location>
        <begin position="701"/>
        <end position="731"/>
    </location>
</feature>
<feature type="compositionally biased region" description="Basic and acidic residues" evidence="1">
    <location>
        <begin position="367"/>
        <end position="377"/>
    </location>
</feature>
<reference evidence="2 3" key="1">
    <citation type="submission" date="2017-03" db="EMBL/GenBank/DDBJ databases">
        <title>Genomes of endolithic fungi from Antarctica.</title>
        <authorList>
            <person name="Coleine C."/>
            <person name="Masonjones S."/>
            <person name="Stajich J.E."/>
        </authorList>
    </citation>
    <scope>NUCLEOTIDE SEQUENCE [LARGE SCALE GENOMIC DNA]</scope>
    <source>
        <strain evidence="2 3">CCFEE 6314</strain>
    </source>
</reference>
<dbReference type="AlphaFoldDB" id="A0A438NB98"/>
<feature type="compositionally biased region" description="Low complexity" evidence="1">
    <location>
        <begin position="634"/>
        <end position="648"/>
    </location>
</feature>
<feature type="region of interest" description="Disordered" evidence="1">
    <location>
        <begin position="249"/>
        <end position="391"/>
    </location>
</feature>
<feature type="region of interest" description="Disordered" evidence="1">
    <location>
        <begin position="411"/>
        <end position="430"/>
    </location>
</feature>
<feature type="compositionally biased region" description="Polar residues" evidence="1">
    <location>
        <begin position="448"/>
        <end position="461"/>
    </location>
</feature>
<name>A0A438NB98_EXOME</name>
<evidence type="ECO:0000256" key="1">
    <source>
        <dbReference type="SAM" id="MobiDB-lite"/>
    </source>
</evidence>
<feature type="compositionally biased region" description="Polar residues" evidence="1">
    <location>
        <begin position="411"/>
        <end position="420"/>
    </location>
</feature>
<feature type="compositionally biased region" description="Acidic residues" evidence="1">
    <location>
        <begin position="339"/>
        <end position="350"/>
    </location>
</feature>
<dbReference type="OrthoDB" id="4161057at2759"/>
<comment type="caution">
    <text evidence="2">The sequence shown here is derived from an EMBL/GenBank/DDBJ whole genome shotgun (WGS) entry which is preliminary data.</text>
</comment>
<evidence type="ECO:0000313" key="2">
    <source>
        <dbReference type="EMBL" id="RVX73054.1"/>
    </source>
</evidence>
<feature type="region of interest" description="Disordered" evidence="1">
    <location>
        <begin position="440"/>
        <end position="533"/>
    </location>
</feature>
<feature type="compositionally biased region" description="Polar residues" evidence="1">
    <location>
        <begin position="291"/>
        <end position="302"/>
    </location>
</feature>
<feature type="region of interest" description="Disordered" evidence="1">
    <location>
        <begin position="124"/>
        <end position="162"/>
    </location>
</feature>
<feature type="compositionally biased region" description="Basic residues" evidence="1">
    <location>
        <begin position="267"/>
        <end position="285"/>
    </location>
</feature>
<dbReference type="VEuPathDB" id="FungiDB:PV10_07957"/>
<feature type="compositionally biased region" description="Polar residues" evidence="1">
    <location>
        <begin position="44"/>
        <end position="62"/>
    </location>
</feature>
<evidence type="ECO:0000313" key="3">
    <source>
        <dbReference type="Proteomes" id="UP000288859"/>
    </source>
</evidence>
<gene>
    <name evidence="2" type="ORF">B0A52_02180</name>
</gene>
<feature type="compositionally biased region" description="Polar residues" evidence="1">
    <location>
        <begin position="125"/>
        <end position="137"/>
    </location>
</feature>
<proteinExistence type="predicted"/>
<protein>
    <submittedName>
        <fullName evidence="2">Uncharacterized protein</fullName>
    </submittedName>
</protein>
<dbReference type="EMBL" id="NAJM01000009">
    <property type="protein sequence ID" value="RVX73054.1"/>
    <property type="molecule type" value="Genomic_DNA"/>
</dbReference>
<feature type="compositionally biased region" description="Acidic residues" evidence="1">
    <location>
        <begin position="142"/>
        <end position="157"/>
    </location>
</feature>
<organism evidence="2 3">
    <name type="scientific">Exophiala mesophila</name>
    <name type="common">Black yeast-like fungus</name>
    <dbReference type="NCBI Taxonomy" id="212818"/>
    <lineage>
        <taxon>Eukaryota</taxon>
        <taxon>Fungi</taxon>
        <taxon>Dikarya</taxon>
        <taxon>Ascomycota</taxon>
        <taxon>Pezizomycotina</taxon>
        <taxon>Eurotiomycetes</taxon>
        <taxon>Chaetothyriomycetidae</taxon>
        <taxon>Chaetothyriales</taxon>
        <taxon>Herpotrichiellaceae</taxon>
        <taxon>Exophiala</taxon>
    </lineage>
</organism>